<name>A0ABV9U1A9_9ACTN</name>
<evidence type="ECO:0000256" key="1">
    <source>
        <dbReference type="ARBA" id="ARBA00001933"/>
    </source>
</evidence>
<dbReference type="Gene3D" id="3.90.1150.180">
    <property type="match status" value="1"/>
</dbReference>
<organism evidence="11 12">
    <name type="scientific">Actinomadura gamaensis</name>
    <dbReference type="NCBI Taxonomy" id="1763541"/>
    <lineage>
        <taxon>Bacteria</taxon>
        <taxon>Bacillati</taxon>
        <taxon>Actinomycetota</taxon>
        <taxon>Actinomycetes</taxon>
        <taxon>Streptosporangiales</taxon>
        <taxon>Thermomonosporaceae</taxon>
        <taxon>Actinomadura</taxon>
    </lineage>
</organism>
<accession>A0ABV9U1A9</accession>
<dbReference type="HAMAP" id="MF_00423">
    <property type="entry name" value="SelA"/>
    <property type="match status" value="1"/>
</dbReference>
<keyword evidence="3 8" id="KW-0808">Transferase</keyword>
<feature type="domain" description="L-seryl-tRNA selenium transferase N-terminal" evidence="10">
    <location>
        <begin position="24"/>
        <end position="63"/>
    </location>
</feature>
<keyword evidence="6 8" id="KW-0711">Selenium</keyword>
<keyword evidence="2 8" id="KW-0963">Cytoplasm</keyword>
<evidence type="ECO:0000259" key="10">
    <source>
        <dbReference type="Pfam" id="PF12390"/>
    </source>
</evidence>
<feature type="modified residue" description="N6-(pyridoxal phosphate)lysine" evidence="8">
    <location>
        <position position="296"/>
    </location>
</feature>
<proteinExistence type="inferred from homology"/>
<feature type="compositionally biased region" description="Low complexity" evidence="9">
    <location>
        <begin position="530"/>
        <end position="542"/>
    </location>
</feature>
<dbReference type="GO" id="GO:0004125">
    <property type="term" value="F:L-seryl-tRNA(Sec) selenium transferase activity"/>
    <property type="evidence" value="ECO:0007669"/>
    <property type="project" value="UniProtKB-EC"/>
</dbReference>
<feature type="region of interest" description="Disordered" evidence="9">
    <location>
        <begin position="446"/>
        <end position="558"/>
    </location>
</feature>
<comment type="cofactor">
    <cofactor evidence="1 8">
        <name>pyridoxal 5'-phosphate</name>
        <dbReference type="ChEBI" id="CHEBI:597326"/>
    </cofactor>
</comment>
<comment type="pathway">
    <text evidence="8">Aminoacyl-tRNA biosynthesis; selenocysteinyl-tRNA(Sec) biosynthesis; selenocysteinyl-tRNA(Sec) from L-seryl-tRNA(Sec) (bacterial route): step 1/1.</text>
</comment>
<dbReference type="Proteomes" id="UP001595872">
    <property type="component" value="Unassembled WGS sequence"/>
</dbReference>
<comment type="similarity">
    <text evidence="7 8">Belongs to the SelA family.</text>
</comment>
<evidence type="ECO:0000256" key="4">
    <source>
        <dbReference type="ARBA" id="ARBA00022898"/>
    </source>
</evidence>
<dbReference type="SUPFAM" id="SSF53383">
    <property type="entry name" value="PLP-dependent transferases"/>
    <property type="match status" value="1"/>
</dbReference>
<feature type="compositionally biased region" description="Pro residues" evidence="9">
    <location>
        <begin position="476"/>
        <end position="493"/>
    </location>
</feature>
<evidence type="ECO:0000313" key="12">
    <source>
        <dbReference type="Proteomes" id="UP001595872"/>
    </source>
</evidence>
<evidence type="ECO:0000256" key="8">
    <source>
        <dbReference type="HAMAP-Rule" id="MF_00423"/>
    </source>
</evidence>
<dbReference type="PANTHER" id="PTHR32328">
    <property type="entry name" value="L-SERYL-TRNA(SEC) SELENIUM TRANSFERASE"/>
    <property type="match status" value="1"/>
</dbReference>
<reference evidence="12" key="1">
    <citation type="journal article" date="2019" name="Int. J. Syst. Evol. Microbiol.">
        <title>The Global Catalogue of Microorganisms (GCM) 10K type strain sequencing project: providing services to taxonomists for standard genome sequencing and annotation.</title>
        <authorList>
            <consortium name="The Broad Institute Genomics Platform"/>
            <consortium name="The Broad Institute Genome Sequencing Center for Infectious Disease"/>
            <person name="Wu L."/>
            <person name="Ma J."/>
        </authorList>
    </citation>
    <scope>NUCLEOTIDE SEQUENCE [LARGE SCALE GENOMIC DNA]</scope>
    <source>
        <strain evidence="12">KLKA75</strain>
    </source>
</reference>
<evidence type="ECO:0000256" key="7">
    <source>
        <dbReference type="ARBA" id="ARBA00044507"/>
    </source>
</evidence>
<keyword evidence="5 8" id="KW-0648">Protein biosynthesis</keyword>
<sequence length="558" mass="56106">MDPRPHTPSADGPGRTAPPDGDPRRAVPRTDAVLADPALRDARTRLGRRLVKAAVAQAQERVRAGELPPEDLITAVLASLPEHATTLRPVLNATGVLLHTNLGRAPLSAAARDALTAAAGHADVEYDLATGRRGPRGAGTLAALRDACPPGIGVQIVNNNAAALTLAATALAAGREIIVSRGELVEIGDGFRLPDLLTATGARLREVGTTNRTTAADYADAIGPDTGFVLKVHPSNFTIEGFTYAPPVNALTGLGVPLIVDIGSGLLAPHPALPDEPDALTTLKDGAHLVTASADKLLGGPQAGLLLGDPDLLARLRRHPLYRALRVDKLTLAALEATLRGPAPPVRAMLDARPDDLRRRAETLAAALPVPDVQVTATTAVVGGGGAPGVPLPSFAVSLPAATEPALRAARVIGRLDHDRLLLDLRSINPADDEILHITVRQALTPAPAPATPATTPPPTPTTPPTTPPAAFADPPADPPALPADPPAIPPGSPAASAGALAASDRGAAGSAAGGADSSVASDVSDEEPAIPASGASAAEAGRGAGASAGPGAATEGN</sequence>
<keyword evidence="4 8" id="KW-0663">Pyridoxal phosphate</keyword>
<gene>
    <name evidence="8 11" type="primary">selA</name>
    <name evidence="11" type="ORF">ACFPCY_18790</name>
</gene>
<protein>
    <recommendedName>
        <fullName evidence="8">L-seryl-tRNA(Sec) selenium transferase</fullName>
        <ecNumber evidence="8">2.9.1.1</ecNumber>
    </recommendedName>
    <alternativeName>
        <fullName evidence="8">Selenocysteine synthase</fullName>
        <shortName evidence="8">Sec synthase</shortName>
    </alternativeName>
    <alternativeName>
        <fullName evidence="8">Selenocysteinyl-tRNA(Sec) synthase</fullName>
    </alternativeName>
</protein>
<evidence type="ECO:0000256" key="2">
    <source>
        <dbReference type="ARBA" id="ARBA00022490"/>
    </source>
</evidence>
<comment type="subcellular location">
    <subcellularLocation>
        <location evidence="8">Cytoplasm</location>
    </subcellularLocation>
</comment>
<dbReference type="InterPro" id="IPR015424">
    <property type="entry name" value="PyrdxlP-dep_Trfase"/>
</dbReference>
<evidence type="ECO:0000256" key="6">
    <source>
        <dbReference type="ARBA" id="ARBA00023266"/>
    </source>
</evidence>
<feature type="compositionally biased region" description="Pro residues" evidence="9">
    <location>
        <begin position="447"/>
        <end position="468"/>
    </location>
</feature>
<evidence type="ECO:0000313" key="11">
    <source>
        <dbReference type="EMBL" id="MFC4909375.1"/>
    </source>
</evidence>
<feature type="region of interest" description="Disordered" evidence="9">
    <location>
        <begin position="1"/>
        <end position="30"/>
    </location>
</feature>
<evidence type="ECO:0000256" key="5">
    <source>
        <dbReference type="ARBA" id="ARBA00022917"/>
    </source>
</evidence>
<dbReference type="Pfam" id="PF03841">
    <property type="entry name" value="SelA"/>
    <property type="match status" value="1"/>
</dbReference>
<dbReference type="InterPro" id="IPR004534">
    <property type="entry name" value="SelA_trans"/>
</dbReference>
<dbReference type="InterPro" id="IPR015421">
    <property type="entry name" value="PyrdxlP-dep_Trfase_major"/>
</dbReference>
<feature type="compositionally biased region" description="Low complexity" evidence="9">
    <location>
        <begin position="494"/>
        <end position="523"/>
    </location>
</feature>
<dbReference type="InterPro" id="IPR025862">
    <property type="entry name" value="SelA_trans_N_dom"/>
</dbReference>
<dbReference type="PANTHER" id="PTHR32328:SF0">
    <property type="entry name" value="L-SERYL-TRNA(SEC) SELENIUM TRANSFERASE"/>
    <property type="match status" value="1"/>
</dbReference>
<comment type="caution">
    <text evidence="11">The sequence shown here is derived from an EMBL/GenBank/DDBJ whole genome shotgun (WGS) entry which is preliminary data.</text>
</comment>
<keyword evidence="12" id="KW-1185">Reference proteome</keyword>
<comment type="catalytic activity">
    <reaction evidence="8">
        <text>L-seryl-tRNA(Sec) + selenophosphate + H(+) = L-selenocysteinyl-tRNA(Sec) + phosphate</text>
        <dbReference type="Rhea" id="RHEA:22728"/>
        <dbReference type="Rhea" id="RHEA-COMP:9742"/>
        <dbReference type="Rhea" id="RHEA-COMP:9743"/>
        <dbReference type="ChEBI" id="CHEBI:15378"/>
        <dbReference type="ChEBI" id="CHEBI:16144"/>
        <dbReference type="ChEBI" id="CHEBI:43474"/>
        <dbReference type="ChEBI" id="CHEBI:78533"/>
        <dbReference type="ChEBI" id="CHEBI:78573"/>
        <dbReference type="EC" id="2.9.1.1"/>
    </reaction>
</comment>
<comment type="function">
    <text evidence="8">Converts seryl-tRNA(Sec) to selenocysteinyl-tRNA(Sec) required for selenoprotein biosynthesis.</text>
</comment>
<dbReference type="Gene3D" id="3.40.640.10">
    <property type="entry name" value="Type I PLP-dependent aspartate aminotransferase-like (Major domain)"/>
    <property type="match status" value="1"/>
</dbReference>
<dbReference type="EC" id="2.9.1.1" evidence="8"/>
<dbReference type="EMBL" id="JBHSIT010000005">
    <property type="protein sequence ID" value="MFC4909375.1"/>
    <property type="molecule type" value="Genomic_DNA"/>
</dbReference>
<dbReference type="NCBIfam" id="TIGR00474">
    <property type="entry name" value="selA"/>
    <property type="match status" value="1"/>
</dbReference>
<dbReference type="InterPro" id="IPR018319">
    <property type="entry name" value="SelA-like"/>
</dbReference>
<evidence type="ECO:0000256" key="9">
    <source>
        <dbReference type="SAM" id="MobiDB-lite"/>
    </source>
</evidence>
<evidence type="ECO:0000256" key="3">
    <source>
        <dbReference type="ARBA" id="ARBA00022679"/>
    </source>
</evidence>
<dbReference type="RefSeq" id="WP_378256840.1">
    <property type="nucleotide sequence ID" value="NZ_JBHSIT010000005.1"/>
</dbReference>
<dbReference type="Pfam" id="PF12390">
    <property type="entry name" value="Se-cys_synth_N"/>
    <property type="match status" value="1"/>
</dbReference>